<accession>A0A955I918</accession>
<dbReference type="EMBL" id="JAGQLL010000043">
    <property type="protein sequence ID" value="MCA9380249.1"/>
    <property type="molecule type" value="Genomic_DNA"/>
</dbReference>
<dbReference type="Proteomes" id="UP000745577">
    <property type="component" value="Unassembled WGS sequence"/>
</dbReference>
<evidence type="ECO:0000256" key="1">
    <source>
        <dbReference type="SAM" id="MobiDB-lite"/>
    </source>
</evidence>
<name>A0A955I918_9BACT</name>
<evidence type="ECO:0000313" key="3">
    <source>
        <dbReference type="Proteomes" id="UP000745577"/>
    </source>
</evidence>
<dbReference type="AlphaFoldDB" id="A0A955I918"/>
<reference evidence="2" key="2">
    <citation type="journal article" date="2021" name="Microbiome">
        <title>Successional dynamics and alternative stable states in a saline activated sludge microbial community over 9 years.</title>
        <authorList>
            <person name="Wang Y."/>
            <person name="Ye J."/>
            <person name="Ju F."/>
            <person name="Liu L."/>
            <person name="Boyd J.A."/>
            <person name="Deng Y."/>
            <person name="Parks D.H."/>
            <person name="Jiang X."/>
            <person name="Yin X."/>
            <person name="Woodcroft B.J."/>
            <person name="Tyson G.W."/>
            <person name="Hugenholtz P."/>
            <person name="Polz M.F."/>
            <person name="Zhang T."/>
        </authorList>
    </citation>
    <scope>NUCLEOTIDE SEQUENCE</scope>
    <source>
        <strain evidence="2">HKST-UBA15</strain>
    </source>
</reference>
<sequence length="344" mass="37219">MNGLSTTIPIRGNYLEDNKVEYLFPTGERIYSTTRLMDLSFNDVVDTNSIGIPANSQGNLNINTTSSMQDYSPKPISWLDLPYWSESSGSSTSGSRNALLFEFHDSEMNPIGVNSFGAWFGDIETRTDSVPAFARVYDSAQNSLTENIIISENDDTDLNQCGNTTGIAEGCGNHTTRWIGFSELSNTRIQKLLVAVGEDDLGADGSREHLSFTGPTIAMASTCATPTVNIIPSPSTTPIPSPTPTVLPTITIEPTPTNTPSPIPTFTSTPIPTVVITSAITPSITSSPTTTPNPTVESPTITPTPISLTLKPKLCLKSYKWNHQTKIRIIQRIVIMIMNNICAK</sequence>
<protein>
    <submittedName>
        <fullName evidence="2">Uncharacterized protein</fullName>
    </submittedName>
</protein>
<evidence type="ECO:0000313" key="2">
    <source>
        <dbReference type="EMBL" id="MCA9380249.1"/>
    </source>
</evidence>
<proteinExistence type="predicted"/>
<comment type="caution">
    <text evidence="2">The sequence shown here is derived from an EMBL/GenBank/DDBJ whole genome shotgun (WGS) entry which is preliminary data.</text>
</comment>
<reference evidence="2" key="1">
    <citation type="submission" date="2020-04" db="EMBL/GenBank/DDBJ databases">
        <authorList>
            <person name="Zhang T."/>
        </authorList>
    </citation>
    <scope>NUCLEOTIDE SEQUENCE</scope>
    <source>
        <strain evidence="2">HKST-UBA15</strain>
    </source>
</reference>
<gene>
    <name evidence="2" type="ORF">KC675_03680</name>
</gene>
<organism evidence="2 3">
    <name type="scientific">Candidatus Dojkabacteria bacterium</name>
    <dbReference type="NCBI Taxonomy" id="2099670"/>
    <lineage>
        <taxon>Bacteria</taxon>
        <taxon>Candidatus Dojkabacteria</taxon>
    </lineage>
</organism>
<feature type="region of interest" description="Disordered" evidence="1">
    <location>
        <begin position="283"/>
        <end position="303"/>
    </location>
</feature>